<feature type="chain" id="PRO_5003900325" description="Lipoprotein" evidence="1">
    <location>
        <begin position="34"/>
        <end position="111"/>
    </location>
</feature>
<evidence type="ECO:0000313" key="3">
    <source>
        <dbReference type="Proteomes" id="UP000011864"/>
    </source>
</evidence>
<dbReference type="STRING" id="1129794.C427_3993"/>
<evidence type="ECO:0000313" key="2">
    <source>
        <dbReference type="EMBL" id="AGH46098.1"/>
    </source>
</evidence>
<proteinExistence type="predicted"/>
<protein>
    <recommendedName>
        <fullName evidence="4">Lipoprotein</fullName>
    </recommendedName>
</protein>
<dbReference type="PATRIC" id="fig|1129794.4.peg.3977"/>
<keyword evidence="1" id="KW-0732">Signal</keyword>
<dbReference type="RefSeq" id="WP_007634502.1">
    <property type="nucleotide sequence ID" value="NC_020514.1"/>
</dbReference>
<dbReference type="HOGENOM" id="CLU_2155918_0_0_6"/>
<dbReference type="EMBL" id="CP003837">
    <property type="protein sequence ID" value="AGH46098.1"/>
    <property type="molecule type" value="Genomic_DNA"/>
</dbReference>
<dbReference type="AlphaFoldDB" id="K6YSR5"/>
<dbReference type="Proteomes" id="UP000011864">
    <property type="component" value="Chromosome"/>
</dbReference>
<dbReference type="PROSITE" id="PS51257">
    <property type="entry name" value="PROKAR_LIPOPROTEIN"/>
    <property type="match status" value="1"/>
</dbReference>
<organism evidence="2 3">
    <name type="scientific">Paraglaciecola psychrophila 170</name>
    <dbReference type="NCBI Taxonomy" id="1129794"/>
    <lineage>
        <taxon>Bacteria</taxon>
        <taxon>Pseudomonadati</taxon>
        <taxon>Pseudomonadota</taxon>
        <taxon>Gammaproteobacteria</taxon>
        <taxon>Alteromonadales</taxon>
        <taxon>Alteromonadaceae</taxon>
        <taxon>Paraglaciecola</taxon>
    </lineage>
</organism>
<name>K6YSR5_9ALTE</name>
<evidence type="ECO:0000256" key="1">
    <source>
        <dbReference type="SAM" id="SignalP"/>
    </source>
</evidence>
<accession>K6YSR5</accession>
<sequence length="111" mass="12495">MYKMKECIVNYFILSLCALLTSIILSSCMQSNAATTNSKITTLSKPQKVITDNTLKIVNAAFYQTFVLGEWRYRGARNLGGTINAYIQIPAPLDMNKEVQKSYLQKAICPY</sequence>
<gene>
    <name evidence="2" type="ORF">C427_3993</name>
</gene>
<keyword evidence="3" id="KW-1185">Reference proteome</keyword>
<feature type="signal peptide" evidence="1">
    <location>
        <begin position="1"/>
        <end position="33"/>
    </location>
</feature>
<evidence type="ECO:0008006" key="4">
    <source>
        <dbReference type="Google" id="ProtNLM"/>
    </source>
</evidence>
<dbReference type="KEGG" id="gps:C427_3993"/>
<dbReference type="OrthoDB" id="6386237at2"/>
<reference evidence="2 3" key="1">
    <citation type="journal article" date="2013" name="Genome Announc.">
        <title>Complete Genome Sequence of Glaciecola psychrophila Strain 170T.</title>
        <authorList>
            <person name="Yin J."/>
            <person name="Chen J."/>
            <person name="Liu G."/>
            <person name="Yu Y."/>
            <person name="Song L."/>
            <person name="Wang X."/>
            <person name="Qu X."/>
        </authorList>
    </citation>
    <scope>NUCLEOTIDE SEQUENCE [LARGE SCALE GENOMIC DNA]</scope>
    <source>
        <strain evidence="2 3">170</strain>
    </source>
</reference>